<dbReference type="InterPro" id="IPR002110">
    <property type="entry name" value="Ankyrin_rpt"/>
</dbReference>
<dbReference type="Gene3D" id="1.25.40.20">
    <property type="entry name" value="Ankyrin repeat-containing domain"/>
    <property type="match status" value="2"/>
</dbReference>
<evidence type="ECO:0000256" key="3">
    <source>
        <dbReference type="PROSITE-ProRule" id="PRU00023"/>
    </source>
</evidence>
<evidence type="ECO:0000256" key="4">
    <source>
        <dbReference type="SAM" id="MobiDB-lite"/>
    </source>
</evidence>
<dbReference type="Pfam" id="PF12796">
    <property type="entry name" value="Ank_2"/>
    <property type="match status" value="2"/>
</dbReference>
<feature type="repeat" description="ANK" evidence="3">
    <location>
        <begin position="282"/>
        <end position="314"/>
    </location>
</feature>
<evidence type="ECO:0000313" key="5">
    <source>
        <dbReference type="EMBL" id="KAK3883543.1"/>
    </source>
</evidence>
<dbReference type="InterPro" id="IPR036770">
    <property type="entry name" value="Ankyrin_rpt-contain_sf"/>
</dbReference>
<dbReference type="PROSITE" id="PS50297">
    <property type="entry name" value="ANK_REP_REGION"/>
    <property type="match status" value="3"/>
</dbReference>
<feature type="compositionally biased region" description="Polar residues" evidence="4">
    <location>
        <begin position="79"/>
        <end position="89"/>
    </location>
</feature>
<accession>A0AAE1FZG7</accession>
<dbReference type="Proteomes" id="UP001286313">
    <property type="component" value="Unassembled WGS sequence"/>
</dbReference>
<dbReference type="PROSITE" id="PS50088">
    <property type="entry name" value="ANK_REPEAT"/>
    <property type="match status" value="3"/>
</dbReference>
<dbReference type="AlphaFoldDB" id="A0AAE1FZG7"/>
<reference evidence="5" key="1">
    <citation type="submission" date="2023-10" db="EMBL/GenBank/DDBJ databases">
        <title>Genome assemblies of two species of porcelain crab, Petrolisthes cinctipes and Petrolisthes manimaculis (Anomura: Porcellanidae).</title>
        <authorList>
            <person name="Angst P."/>
        </authorList>
    </citation>
    <scope>NUCLEOTIDE SEQUENCE</scope>
    <source>
        <strain evidence="5">PB745_01</strain>
        <tissue evidence="5">Gill</tissue>
    </source>
</reference>
<dbReference type="SMART" id="SM00248">
    <property type="entry name" value="ANK"/>
    <property type="match status" value="5"/>
</dbReference>
<evidence type="ECO:0000256" key="2">
    <source>
        <dbReference type="ARBA" id="ARBA00023043"/>
    </source>
</evidence>
<keyword evidence="1" id="KW-0677">Repeat</keyword>
<dbReference type="PANTHER" id="PTHR24198">
    <property type="entry name" value="ANKYRIN REPEAT AND PROTEIN KINASE DOMAIN-CONTAINING PROTEIN"/>
    <property type="match status" value="1"/>
</dbReference>
<evidence type="ECO:0000256" key="1">
    <source>
        <dbReference type="ARBA" id="ARBA00022737"/>
    </source>
</evidence>
<feature type="repeat" description="ANK" evidence="3">
    <location>
        <begin position="315"/>
        <end position="347"/>
    </location>
</feature>
<gene>
    <name evidence="5" type="ORF">Pcinc_012147</name>
</gene>
<evidence type="ECO:0000313" key="6">
    <source>
        <dbReference type="Proteomes" id="UP001286313"/>
    </source>
</evidence>
<feature type="region of interest" description="Disordered" evidence="4">
    <location>
        <begin position="1"/>
        <end position="30"/>
    </location>
</feature>
<keyword evidence="6" id="KW-1185">Reference proteome</keyword>
<keyword evidence="2 3" id="KW-0040">ANK repeat</keyword>
<feature type="compositionally biased region" description="Gly residues" evidence="4">
    <location>
        <begin position="1"/>
        <end position="13"/>
    </location>
</feature>
<protein>
    <submittedName>
        <fullName evidence="5">Uncharacterized protein</fullName>
    </submittedName>
</protein>
<comment type="caution">
    <text evidence="5">The sequence shown here is derived from an EMBL/GenBank/DDBJ whole genome shotgun (WGS) entry which is preliminary data.</text>
</comment>
<feature type="repeat" description="ANK" evidence="3">
    <location>
        <begin position="173"/>
        <end position="205"/>
    </location>
</feature>
<dbReference type="EMBL" id="JAWQEG010000981">
    <property type="protein sequence ID" value="KAK3883543.1"/>
    <property type="molecule type" value="Genomic_DNA"/>
</dbReference>
<feature type="compositionally biased region" description="Polar residues" evidence="4">
    <location>
        <begin position="109"/>
        <end position="118"/>
    </location>
</feature>
<dbReference type="PANTHER" id="PTHR24198:SF165">
    <property type="entry name" value="ANKYRIN REPEAT-CONTAINING PROTEIN-RELATED"/>
    <property type="match status" value="1"/>
</dbReference>
<dbReference type="SUPFAM" id="SSF48403">
    <property type="entry name" value="Ankyrin repeat"/>
    <property type="match status" value="1"/>
</dbReference>
<sequence length="352" mass="37727">MTVDSGGGGGGKGASNESGGETGGDSEAREKELRTRLINYHTSFSSQVAPSLCCLTRPLFSTTPPEPLSYHIQYQIQDKPGQQDSNHPLNVNGNESGSSNGGGWISQSQDNGTTNANNGHLEDFPMDDPDSLGTLWPDDPDSGHPFTKAALQGDVGTVMEYVRRQTFDPNSKKAQHALLVACRTGQVEMTQVLLDAGVDIHCKDAKSGWQPIHIAAYRDHVAVVEALAMHGEWRQGVGLVRFRGITCNLLHLAASFGCLAVLRYLLSHTVRLCLQLESRDAAHWTALHHAALEGRHQAVTLLLQAGSDVNSADPHGVTALHVASYKDHPSIVSLLLSRGANPKIIVKSPTSG</sequence>
<name>A0AAE1FZG7_PETCI</name>
<proteinExistence type="predicted"/>
<feature type="region of interest" description="Disordered" evidence="4">
    <location>
        <begin position="79"/>
        <end position="150"/>
    </location>
</feature>
<organism evidence="5 6">
    <name type="scientific">Petrolisthes cinctipes</name>
    <name type="common">Flat porcelain crab</name>
    <dbReference type="NCBI Taxonomy" id="88211"/>
    <lineage>
        <taxon>Eukaryota</taxon>
        <taxon>Metazoa</taxon>
        <taxon>Ecdysozoa</taxon>
        <taxon>Arthropoda</taxon>
        <taxon>Crustacea</taxon>
        <taxon>Multicrustacea</taxon>
        <taxon>Malacostraca</taxon>
        <taxon>Eumalacostraca</taxon>
        <taxon>Eucarida</taxon>
        <taxon>Decapoda</taxon>
        <taxon>Pleocyemata</taxon>
        <taxon>Anomura</taxon>
        <taxon>Galatheoidea</taxon>
        <taxon>Porcellanidae</taxon>
        <taxon>Petrolisthes</taxon>
    </lineage>
</organism>